<evidence type="ECO:0000313" key="2">
    <source>
        <dbReference type="Proteomes" id="UP001597387"/>
    </source>
</evidence>
<dbReference type="EMBL" id="JBHUHZ010000001">
    <property type="protein sequence ID" value="MFD2163017.1"/>
    <property type="molecule type" value="Genomic_DNA"/>
</dbReference>
<keyword evidence="2" id="KW-1185">Reference proteome</keyword>
<dbReference type="Proteomes" id="UP001597387">
    <property type="component" value="Unassembled WGS sequence"/>
</dbReference>
<dbReference type="SUPFAM" id="SSF89232">
    <property type="entry name" value="Hypothetical protein TM1070"/>
    <property type="match status" value="1"/>
</dbReference>
<sequence>MANCRRIYSGEQYRRPDMTSHETACILNAGDNDAVIEIM</sequence>
<dbReference type="Gene3D" id="2.60.290.11">
    <property type="entry name" value="TM1070-like"/>
    <property type="match status" value="1"/>
</dbReference>
<proteinExistence type="predicted"/>
<gene>
    <name evidence="1" type="ORF">ACFSJU_11485</name>
</gene>
<protein>
    <submittedName>
        <fullName evidence="1">Sensory rhodopsin transducer</fullName>
    </submittedName>
</protein>
<dbReference type="InterPro" id="IPR036698">
    <property type="entry name" value="TM1070-like_sf"/>
</dbReference>
<organism evidence="1 2">
    <name type="scientific">Paradesertivirga mongoliensis</name>
    <dbReference type="NCBI Taxonomy" id="2100740"/>
    <lineage>
        <taxon>Bacteria</taxon>
        <taxon>Pseudomonadati</taxon>
        <taxon>Bacteroidota</taxon>
        <taxon>Sphingobacteriia</taxon>
        <taxon>Sphingobacteriales</taxon>
        <taxon>Sphingobacteriaceae</taxon>
        <taxon>Paradesertivirga</taxon>
    </lineage>
</organism>
<name>A0ABW4ZN04_9SPHI</name>
<dbReference type="InterPro" id="IPR009794">
    <property type="entry name" value="ASRT"/>
</dbReference>
<accession>A0ABW4ZN04</accession>
<comment type="caution">
    <text evidence="1">The sequence shown here is derived from an EMBL/GenBank/DDBJ whole genome shotgun (WGS) entry which is preliminary data.</text>
</comment>
<dbReference type="RefSeq" id="WP_379125819.1">
    <property type="nucleotide sequence ID" value="NZ_JBHUHZ010000001.1"/>
</dbReference>
<evidence type="ECO:0000313" key="1">
    <source>
        <dbReference type="EMBL" id="MFD2163017.1"/>
    </source>
</evidence>
<dbReference type="Pfam" id="PF07100">
    <property type="entry name" value="ASRT"/>
    <property type="match status" value="1"/>
</dbReference>
<reference evidence="2" key="1">
    <citation type="journal article" date="2019" name="Int. J. Syst. Evol. Microbiol.">
        <title>The Global Catalogue of Microorganisms (GCM) 10K type strain sequencing project: providing services to taxonomists for standard genome sequencing and annotation.</title>
        <authorList>
            <consortium name="The Broad Institute Genomics Platform"/>
            <consortium name="The Broad Institute Genome Sequencing Center for Infectious Disease"/>
            <person name="Wu L."/>
            <person name="Ma J."/>
        </authorList>
    </citation>
    <scope>NUCLEOTIDE SEQUENCE [LARGE SCALE GENOMIC DNA]</scope>
    <source>
        <strain evidence="2">KCTC 42217</strain>
    </source>
</reference>